<reference evidence="8 9" key="1">
    <citation type="submission" date="2025-04" db="UniProtKB">
        <authorList>
            <consortium name="RefSeq"/>
        </authorList>
    </citation>
    <scope>IDENTIFICATION</scope>
    <source>
        <tissue evidence="8 9">Total insect</tissue>
    </source>
</reference>
<keyword evidence="4 5" id="KW-0238">DNA-binding</keyword>
<dbReference type="AlphaFoldDB" id="A0A6P8ZNQ5"/>
<evidence type="ECO:0000313" key="9">
    <source>
        <dbReference type="RefSeq" id="XP_034242764.1"/>
    </source>
</evidence>
<dbReference type="SUPFAM" id="SSF57716">
    <property type="entry name" value="Glucocorticoid receptor-like (DNA-binding domain)"/>
    <property type="match status" value="1"/>
</dbReference>
<dbReference type="RefSeq" id="XP_034242764.1">
    <property type="nucleotide sequence ID" value="XM_034386873.1"/>
</dbReference>
<evidence type="ECO:0000256" key="4">
    <source>
        <dbReference type="ARBA" id="ARBA00023125"/>
    </source>
</evidence>
<dbReference type="PROSITE" id="PS50950">
    <property type="entry name" value="ZF_THAP"/>
    <property type="match status" value="1"/>
</dbReference>
<dbReference type="GeneID" id="117646141"/>
<keyword evidence="3" id="KW-0862">Zinc</keyword>
<name>A0A6P8ZNQ5_THRPL</name>
<dbReference type="SMART" id="SM00980">
    <property type="entry name" value="THAP"/>
    <property type="match status" value="1"/>
</dbReference>
<accession>A0A6P8ZNQ5</accession>
<evidence type="ECO:0000313" key="7">
    <source>
        <dbReference type="Proteomes" id="UP000515158"/>
    </source>
</evidence>
<dbReference type="Proteomes" id="UP000515158">
    <property type="component" value="Unplaced"/>
</dbReference>
<evidence type="ECO:0000259" key="6">
    <source>
        <dbReference type="PROSITE" id="PS50950"/>
    </source>
</evidence>
<evidence type="ECO:0000256" key="1">
    <source>
        <dbReference type="ARBA" id="ARBA00022723"/>
    </source>
</evidence>
<evidence type="ECO:0000256" key="5">
    <source>
        <dbReference type="PROSITE-ProRule" id="PRU00309"/>
    </source>
</evidence>
<keyword evidence="1" id="KW-0479">Metal-binding</keyword>
<dbReference type="InterPro" id="IPR006612">
    <property type="entry name" value="THAP_Znf"/>
</dbReference>
<protein>
    <submittedName>
        <fullName evidence="8 9">Uncharacterized protein LOC117646141</fullName>
    </submittedName>
</protein>
<evidence type="ECO:0000256" key="3">
    <source>
        <dbReference type="ARBA" id="ARBA00022833"/>
    </source>
</evidence>
<sequence>MSPKQHARCRVIGCNNQKTNPPPKTGMFLVPSSAPREVFEKWVQLTGNEELCEIPIDHLKRNLRICERHFLPNQVSPPTSKIKRLLQRGIASVVPTQFLTTTFPLPVEELTSGDKASIIGGHSRIMHQSPLILVTSPRLQTSHRMKFRQECKELMSGKKVVRHPLRSGCLTTW</sequence>
<keyword evidence="2 5" id="KW-0863">Zinc-finger</keyword>
<dbReference type="Pfam" id="PF05485">
    <property type="entry name" value="THAP"/>
    <property type="match status" value="1"/>
</dbReference>
<dbReference type="KEGG" id="tpal:117646141"/>
<evidence type="ECO:0000313" key="8">
    <source>
        <dbReference type="RefSeq" id="XP_034242763.1"/>
    </source>
</evidence>
<evidence type="ECO:0000256" key="2">
    <source>
        <dbReference type="ARBA" id="ARBA00022771"/>
    </source>
</evidence>
<dbReference type="OrthoDB" id="7683421at2759"/>
<organism evidence="9">
    <name type="scientific">Thrips palmi</name>
    <name type="common">Melon thrips</name>
    <dbReference type="NCBI Taxonomy" id="161013"/>
    <lineage>
        <taxon>Eukaryota</taxon>
        <taxon>Metazoa</taxon>
        <taxon>Ecdysozoa</taxon>
        <taxon>Arthropoda</taxon>
        <taxon>Hexapoda</taxon>
        <taxon>Insecta</taxon>
        <taxon>Pterygota</taxon>
        <taxon>Neoptera</taxon>
        <taxon>Paraneoptera</taxon>
        <taxon>Thysanoptera</taxon>
        <taxon>Terebrantia</taxon>
        <taxon>Thripoidea</taxon>
        <taxon>Thripidae</taxon>
        <taxon>Thrips</taxon>
    </lineage>
</organism>
<dbReference type="RefSeq" id="XP_034242763.1">
    <property type="nucleotide sequence ID" value="XM_034386872.1"/>
</dbReference>
<gene>
    <name evidence="8 9" type="primary">LOC117646141</name>
</gene>
<feature type="domain" description="THAP-type" evidence="6">
    <location>
        <begin position="1"/>
        <end position="94"/>
    </location>
</feature>
<dbReference type="GO" id="GO:0008270">
    <property type="term" value="F:zinc ion binding"/>
    <property type="evidence" value="ECO:0007669"/>
    <property type="project" value="UniProtKB-KW"/>
</dbReference>
<keyword evidence="7" id="KW-1185">Reference proteome</keyword>
<dbReference type="GO" id="GO:0003677">
    <property type="term" value="F:DNA binding"/>
    <property type="evidence" value="ECO:0007669"/>
    <property type="project" value="UniProtKB-UniRule"/>
</dbReference>
<proteinExistence type="predicted"/>